<reference evidence="30 31" key="1">
    <citation type="submission" date="2022-07" db="EMBL/GenBank/DDBJ databases">
        <title>Bombella genomes.</title>
        <authorList>
            <person name="Harer L."/>
            <person name="Styblova S."/>
            <person name="Ehrmann M."/>
        </authorList>
    </citation>
    <scope>NUCLEOTIDE SEQUENCE [LARGE SCALE GENOMIC DNA]</scope>
    <source>
        <strain evidence="30 31">TMW 2.2558</strain>
    </source>
</reference>
<dbReference type="EC" id="3.4.16.4" evidence="5"/>
<dbReference type="Pfam" id="PF00912">
    <property type="entry name" value="Transgly"/>
    <property type="match status" value="1"/>
</dbReference>
<evidence type="ECO:0000256" key="26">
    <source>
        <dbReference type="SAM" id="MobiDB-lite"/>
    </source>
</evidence>
<evidence type="ECO:0000259" key="29">
    <source>
        <dbReference type="Pfam" id="PF17092"/>
    </source>
</evidence>
<evidence type="ECO:0000256" key="10">
    <source>
        <dbReference type="ARBA" id="ARBA00022670"/>
    </source>
</evidence>
<keyword evidence="10" id="KW-0645">Protease</keyword>
<dbReference type="Pfam" id="PF00905">
    <property type="entry name" value="Transpeptidase"/>
    <property type="match status" value="1"/>
</dbReference>
<keyword evidence="22" id="KW-0961">Cell wall biogenesis/degradation</keyword>
<keyword evidence="14" id="KW-0378">Hydrolase</keyword>
<evidence type="ECO:0000256" key="1">
    <source>
        <dbReference type="ARBA" id="ARBA00004249"/>
    </source>
</evidence>
<feature type="region of interest" description="Disordered" evidence="26">
    <location>
        <begin position="790"/>
        <end position="854"/>
    </location>
</feature>
<comment type="pathway">
    <text evidence="2">Cell wall biogenesis; peptidoglycan biosynthesis.</text>
</comment>
<dbReference type="RefSeq" id="WP_266106750.1">
    <property type="nucleotide sequence ID" value="NZ_JANIDW010000002.1"/>
</dbReference>
<evidence type="ECO:0000256" key="5">
    <source>
        <dbReference type="ARBA" id="ARBA00012448"/>
    </source>
</evidence>
<evidence type="ECO:0000256" key="25">
    <source>
        <dbReference type="ARBA" id="ARBA00049902"/>
    </source>
</evidence>
<accession>A0ABT3W6J9</accession>
<keyword evidence="17" id="KW-0573">Peptidoglycan synthesis</keyword>
<evidence type="ECO:0000256" key="15">
    <source>
        <dbReference type="ARBA" id="ARBA00022960"/>
    </source>
</evidence>
<proteinExistence type="inferred from homology"/>
<name>A0ABT3W6J9_9PROT</name>
<dbReference type="InterPro" id="IPR050396">
    <property type="entry name" value="Glycosyltr_51/Transpeptidase"/>
</dbReference>
<organism evidence="30 31">
    <name type="scientific">Bombella saccharophila</name>
    <dbReference type="NCBI Taxonomy" id="2967338"/>
    <lineage>
        <taxon>Bacteria</taxon>
        <taxon>Pseudomonadati</taxon>
        <taxon>Pseudomonadota</taxon>
        <taxon>Alphaproteobacteria</taxon>
        <taxon>Acetobacterales</taxon>
        <taxon>Acetobacteraceae</taxon>
        <taxon>Bombella</taxon>
    </lineage>
</organism>
<feature type="domain" description="Glycosyl transferase family 51" evidence="28">
    <location>
        <begin position="79"/>
        <end position="258"/>
    </location>
</feature>
<keyword evidence="7" id="KW-1003">Cell membrane</keyword>
<feature type="compositionally biased region" description="Gly residues" evidence="26">
    <location>
        <begin position="843"/>
        <end position="854"/>
    </location>
</feature>
<keyword evidence="13" id="KW-0812">Transmembrane</keyword>
<evidence type="ECO:0000313" key="31">
    <source>
        <dbReference type="Proteomes" id="UP001165648"/>
    </source>
</evidence>
<evidence type="ECO:0000259" key="27">
    <source>
        <dbReference type="Pfam" id="PF00905"/>
    </source>
</evidence>
<evidence type="ECO:0000256" key="16">
    <source>
        <dbReference type="ARBA" id="ARBA00022968"/>
    </source>
</evidence>
<dbReference type="InterPro" id="IPR001460">
    <property type="entry name" value="PCN-bd_Tpept"/>
</dbReference>
<evidence type="ECO:0000256" key="23">
    <source>
        <dbReference type="ARBA" id="ARBA00034000"/>
    </source>
</evidence>
<keyword evidence="9" id="KW-0121">Carboxypeptidase</keyword>
<evidence type="ECO:0000256" key="9">
    <source>
        <dbReference type="ARBA" id="ARBA00022645"/>
    </source>
</evidence>
<feature type="domain" description="Penicillin-binding protein OB-like" evidence="29">
    <location>
        <begin position="348"/>
        <end position="443"/>
    </location>
</feature>
<evidence type="ECO:0000256" key="19">
    <source>
        <dbReference type="ARBA" id="ARBA00023136"/>
    </source>
</evidence>
<keyword evidence="19" id="KW-0472">Membrane</keyword>
<comment type="catalytic activity">
    <reaction evidence="23">
        <text>Preferential cleavage: (Ac)2-L-Lys-D-Ala-|-D-Ala. Also transpeptidation of peptidyl-alanyl moieties that are N-acyl substituents of D-alanine.</text>
        <dbReference type="EC" id="3.4.16.4"/>
    </reaction>
</comment>
<evidence type="ECO:0000256" key="6">
    <source>
        <dbReference type="ARBA" id="ARBA00018638"/>
    </source>
</evidence>
<evidence type="ECO:0000256" key="17">
    <source>
        <dbReference type="ARBA" id="ARBA00022984"/>
    </source>
</evidence>
<evidence type="ECO:0000256" key="4">
    <source>
        <dbReference type="ARBA" id="ARBA00007739"/>
    </source>
</evidence>
<evidence type="ECO:0000256" key="21">
    <source>
        <dbReference type="ARBA" id="ARBA00023268"/>
    </source>
</evidence>
<evidence type="ECO:0000313" key="30">
    <source>
        <dbReference type="EMBL" id="MCX5614705.1"/>
    </source>
</evidence>
<dbReference type="Proteomes" id="UP001165648">
    <property type="component" value="Unassembled WGS sequence"/>
</dbReference>
<feature type="compositionally biased region" description="Low complexity" evidence="26">
    <location>
        <begin position="827"/>
        <end position="842"/>
    </location>
</feature>
<keyword evidence="8" id="KW-0997">Cell inner membrane</keyword>
<dbReference type="EMBL" id="JANIDW010000002">
    <property type="protein sequence ID" value="MCX5614705.1"/>
    <property type="molecule type" value="Genomic_DNA"/>
</dbReference>
<evidence type="ECO:0000256" key="24">
    <source>
        <dbReference type="ARBA" id="ARBA00044770"/>
    </source>
</evidence>
<dbReference type="SUPFAM" id="SSF53955">
    <property type="entry name" value="Lysozyme-like"/>
    <property type="match status" value="1"/>
</dbReference>
<dbReference type="InterPro" id="IPR036950">
    <property type="entry name" value="PBP_transglycosylase"/>
</dbReference>
<keyword evidence="31" id="KW-1185">Reference proteome</keyword>
<keyword evidence="12" id="KW-0808">Transferase</keyword>
<dbReference type="InterPro" id="IPR001264">
    <property type="entry name" value="Glyco_trans_51"/>
</dbReference>
<evidence type="ECO:0000256" key="12">
    <source>
        <dbReference type="ARBA" id="ARBA00022679"/>
    </source>
</evidence>
<gene>
    <name evidence="30" type="ORF">NQF64_05545</name>
</gene>
<comment type="similarity">
    <text evidence="3">In the C-terminal section; belongs to the transpeptidase family.</text>
</comment>
<dbReference type="InterPro" id="IPR031376">
    <property type="entry name" value="PCB_OB"/>
</dbReference>
<comment type="caution">
    <text evidence="30">The sequence shown here is derived from an EMBL/GenBank/DDBJ whole genome shotgun (WGS) entry which is preliminary data.</text>
</comment>
<dbReference type="NCBIfam" id="TIGR02074">
    <property type="entry name" value="PBP_1a_fam"/>
    <property type="match status" value="1"/>
</dbReference>
<evidence type="ECO:0000256" key="3">
    <source>
        <dbReference type="ARBA" id="ARBA00007090"/>
    </source>
</evidence>
<evidence type="ECO:0000256" key="11">
    <source>
        <dbReference type="ARBA" id="ARBA00022676"/>
    </source>
</evidence>
<dbReference type="PANTHER" id="PTHR32282:SF27">
    <property type="entry name" value="PENICILLIN-BINDING PROTEIN 1A"/>
    <property type="match status" value="1"/>
</dbReference>
<evidence type="ECO:0000256" key="14">
    <source>
        <dbReference type="ARBA" id="ARBA00022801"/>
    </source>
</evidence>
<protein>
    <recommendedName>
        <fullName evidence="6">Penicillin-binding protein 1A</fullName>
        <ecNumber evidence="24">2.4.99.28</ecNumber>
        <ecNumber evidence="5">3.4.16.4</ecNumber>
    </recommendedName>
</protein>
<keyword evidence="11" id="KW-0328">Glycosyltransferase</keyword>
<evidence type="ECO:0000256" key="22">
    <source>
        <dbReference type="ARBA" id="ARBA00023316"/>
    </source>
</evidence>
<evidence type="ECO:0000256" key="7">
    <source>
        <dbReference type="ARBA" id="ARBA00022475"/>
    </source>
</evidence>
<dbReference type="Gene3D" id="3.40.710.10">
    <property type="entry name" value="DD-peptidase/beta-lactamase superfamily"/>
    <property type="match status" value="1"/>
</dbReference>
<evidence type="ECO:0000256" key="8">
    <source>
        <dbReference type="ARBA" id="ARBA00022519"/>
    </source>
</evidence>
<feature type="compositionally biased region" description="Low complexity" evidence="26">
    <location>
        <begin position="801"/>
        <end position="819"/>
    </location>
</feature>
<evidence type="ECO:0000256" key="2">
    <source>
        <dbReference type="ARBA" id="ARBA00004752"/>
    </source>
</evidence>
<dbReference type="EC" id="2.4.99.28" evidence="24"/>
<comment type="catalytic activity">
    <reaction evidence="25">
        <text>[GlcNAc-(1-&gt;4)-Mur2Ac(oyl-L-Ala-gamma-D-Glu-L-Lys-D-Ala-D-Ala)](n)-di-trans,octa-cis-undecaprenyl diphosphate + beta-D-GlcNAc-(1-&gt;4)-Mur2Ac(oyl-L-Ala-gamma-D-Glu-L-Lys-D-Ala-D-Ala)-di-trans,octa-cis-undecaprenyl diphosphate = [GlcNAc-(1-&gt;4)-Mur2Ac(oyl-L-Ala-gamma-D-Glu-L-Lys-D-Ala-D-Ala)](n+1)-di-trans,octa-cis-undecaprenyl diphosphate + di-trans,octa-cis-undecaprenyl diphosphate + H(+)</text>
        <dbReference type="Rhea" id="RHEA:23708"/>
        <dbReference type="Rhea" id="RHEA-COMP:9602"/>
        <dbReference type="Rhea" id="RHEA-COMP:9603"/>
        <dbReference type="ChEBI" id="CHEBI:15378"/>
        <dbReference type="ChEBI" id="CHEBI:58405"/>
        <dbReference type="ChEBI" id="CHEBI:60033"/>
        <dbReference type="ChEBI" id="CHEBI:78435"/>
        <dbReference type="EC" id="2.4.99.28"/>
    </reaction>
</comment>
<dbReference type="InterPro" id="IPR012338">
    <property type="entry name" value="Beta-lactam/transpept-like"/>
</dbReference>
<keyword evidence="16" id="KW-0735">Signal-anchor</keyword>
<dbReference type="Pfam" id="PF17092">
    <property type="entry name" value="PCB_OB"/>
    <property type="match status" value="1"/>
</dbReference>
<keyword evidence="18" id="KW-1133">Transmembrane helix</keyword>
<evidence type="ECO:0000256" key="20">
    <source>
        <dbReference type="ARBA" id="ARBA00023251"/>
    </source>
</evidence>
<dbReference type="InterPro" id="IPR023346">
    <property type="entry name" value="Lysozyme-like_dom_sf"/>
</dbReference>
<keyword evidence="15" id="KW-0133">Cell shape</keyword>
<comment type="similarity">
    <text evidence="4">In the N-terminal section; belongs to the glycosyltransferase 51 family.</text>
</comment>
<feature type="domain" description="Penicillin-binding protein transpeptidase" evidence="27">
    <location>
        <begin position="445"/>
        <end position="728"/>
    </location>
</feature>
<keyword evidence="21" id="KW-0511">Multifunctional enzyme</keyword>
<evidence type="ECO:0000259" key="28">
    <source>
        <dbReference type="Pfam" id="PF00912"/>
    </source>
</evidence>
<dbReference type="SUPFAM" id="SSF56601">
    <property type="entry name" value="beta-lactamase/transpeptidase-like"/>
    <property type="match status" value="1"/>
</dbReference>
<keyword evidence="20" id="KW-0046">Antibiotic resistance</keyword>
<evidence type="ECO:0000256" key="18">
    <source>
        <dbReference type="ARBA" id="ARBA00022989"/>
    </source>
</evidence>
<sequence length="854" mass="92970">MTRSSMLPDSPPPPFQKPRFRRWRFLLGAALSLCTLGLATLVLVGWGLYAHLSANLPSVESLQHYQPPVVSRLYTADDQLMAELSHERRIYVPIRAIPPRVRNAFLAAEDQNFYSHGGVDPLAMLRAGVTDIISILTHQGKRPLGASTITQQVAKVMLLNNNSLTIDRKIREALLAMRIEHTLSKDRILEIYLNGIYLGNGAYGVEAAAQTYFNKTLDQLSNAEAAMLASMPKSPSNYNPFLHPKAAMWRRNWVLDRMSETRAITPEDAQQAKQDPLIPQGYTRFGPLQDSEWFAAEVRRQLTTLYSEEQTTEGGLDVHTSLDAHLQQVSTHLLREGLINYARTHEGWHGPVGHLSSLTTWQDDLPSQKPPAGMLSSWRLAVILSPAPVVHVGWVSGHTAHTATLRKADESWSRRTHPLLPGQIVMIEPQSDGSAALEQIPQVEGATVTLDAHTGRVLALVGGWSFQQSQFNRATQAQRQPGSSFKPLVYLAAMERDISPSETFDDSPISFGDWKPQNYEHDNWGPTTLHDALRESRNLVTIRVAAHLGMKAVSDIAVRSGMVNNMPPYLPAALGAVETTVLKEAGAYAAIANGGHSITPSLIDYIQNPDGTIIWRNQANHRTVTTENGLPVIHDDRPVLASPQSAYQITTMMRDVIARGTGVRAGVGIDRPIAGKTGTSQDYHDAWFAGFSPDVVTVVWIGYDNPRSLGKNETGGHLSGPIWNGIMKAVFATRPKLDFPTPEGMTLAEYDTGRIRAIDAFKQDQIPGASVPLHGFGDGTQTLTAADTGADMIPDSETDMPSSTPNNTSNPANPANSDAPLPPPTPMAATPTPSTPNTTPNTTGGGDIGVGGLY</sequence>
<comment type="subcellular location">
    <subcellularLocation>
        <location evidence="1">Cell inner membrane</location>
        <topology evidence="1">Single-pass type II membrane protein</topology>
    </subcellularLocation>
</comment>
<evidence type="ECO:0000256" key="13">
    <source>
        <dbReference type="ARBA" id="ARBA00022692"/>
    </source>
</evidence>
<dbReference type="PANTHER" id="PTHR32282">
    <property type="entry name" value="BINDING PROTEIN TRANSPEPTIDASE, PUTATIVE-RELATED"/>
    <property type="match status" value="1"/>
</dbReference>
<dbReference type="Gene3D" id="1.10.3810.10">
    <property type="entry name" value="Biosynthetic peptidoglycan transglycosylase-like"/>
    <property type="match status" value="1"/>
</dbReference>